<accession>A0A1B2J6P5</accession>
<keyword evidence="6" id="KW-1185">Reference proteome</keyword>
<dbReference type="InterPro" id="IPR032675">
    <property type="entry name" value="LRR_dom_sf"/>
</dbReference>
<dbReference type="PROSITE" id="PS50089">
    <property type="entry name" value="ZF_RING_2"/>
    <property type="match status" value="1"/>
</dbReference>
<dbReference type="PANTHER" id="PTHR45617">
    <property type="entry name" value="LEUCINE RICH REPEAT FAMILY PROTEIN"/>
    <property type="match status" value="1"/>
</dbReference>
<dbReference type="Gene3D" id="3.30.40.10">
    <property type="entry name" value="Zinc/RING finger domain, C3HC4 (zinc finger)"/>
    <property type="match status" value="1"/>
</dbReference>
<dbReference type="Proteomes" id="UP000094565">
    <property type="component" value="Chromosome 1"/>
</dbReference>
<evidence type="ECO:0000313" key="5">
    <source>
        <dbReference type="EMBL" id="ANZ73630.1"/>
    </source>
</evidence>
<keyword evidence="2" id="KW-0677">Repeat</keyword>
<proteinExistence type="predicted"/>
<dbReference type="OrthoDB" id="8062037at2759"/>
<gene>
    <name evidence="5" type="ORF">ATY40_BA7500396</name>
</gene>
<dbReference type="Pfam" id="PF13639">
    <property type="entry name" value="zf-RING_2"/>
    <property type="match status" value="1"/>
</dbReference>
<evidence type="ECO:0000256" key="1">
    <source>
        <dbReference type="ARBA" id="ARBA00022614"/>
    </source>
</evidence>
<dbReference type="InterPro" id="IPR013083">
    <property type="entry name" value="Znf_RING/FYVE/PHD"/>
</dbReference>
<dbReference type="AlphaFoldDB" id="A0A1B2J6P5"/>
<feature type="domain" description="RING-type" evidence="4">
    <location>
        <begin position="568"/>
        <end position="610"/>
    </location>
</feature>
<keyword evidence="3" id="KW-0863">Zinc-finger</keyword>
<sequence length="630" mass="71755">MTVETNQLTYLQGSIFDKKKMTTLSLKQTAYEFVEGMTGDYHYLKELDASDSNLRYLKDYSFPSLQELNLSNLSYLKRLVSDGDQLSGLEKLTVDGSNIELIDIKGDVLASISCSNTKELKAIKGEMPAINYIDADNSNLESISLLPYDDEKFQFKRMFFLRLVNCPNLISFQRGQYPKLRTVDLSNSTIQVLHSSLIKHLGALYLGHATIKEFIIVDGDDEDQLTLRQLRTLDLSNSNIPANMTDFFLRHIFRKKSNPWDKEWSSLIWRSVDTEEEVKKVQSFVEKIPQLKKLDISNSSKANLLLSNLVSDVPDFWNNLQDLDVFNSNIGSFSFSKSISLIHVGCSDPNSTVLKVEDMPALKALDVLGPTNIEAVKLSNCIKLEKVDFTGCYSLKHFESDSLSLLQLKFSNNSLETWSLNDTPIKSITLENNTGFKKLEGNFPNLETLDISNSPVEIINVQDGSKLKKLSILKTRSVKEVQIGNLSALQELRYDTKDEQNTNAIKEFANKILSKREPSFTVKVLQRVRFEHRGLFTGGFRFFDRKTEELVCCFRDINISDNEINEKCGICQKNYEEGQQCQILYCKHAFHTDCVEQMLQLGNDRCKHCNDEIDIASVGLSIDPLPFRWL</sequence>
<dbReference type="GO" id="GO:0008270">
    <property type="term" value="F:zinc ion binding"/>
    <property type="evidence" value="ECO:0007669"/>
    <property type="project" value="UniProtKB-KW"/>
</dbReference>
<dbReference type="InterPro" id="IPR001841">
    <property type="entry name" value="Znf_RING"/>
</dbReference>
<evidence type="ECO:0000256" key="2">
    <source>
        <dbReference type="ARBA" id="ARBA00022737"/>
    </source>
</evidence>
<reference evidence="5 6" key="1">
    <citation type="submission" date="2016-02" db="EMBL/GenBank/DDBJ databases">
        <title>Comparative genomic and transcriptomic foundation for Pichia pastoris.</title>
        <authorList>
            <person name="Love K.R."/>
            <person name="Shah K.A."/>
            <person name="Whittaker C.A."/>
            <person name="Wu J."/>
            <person name="Bartlett M.C."/>
            <person name="Ma D."/>
            <person name="Leeson R.L."/>
            <person name="Priest M."/>
            <person name="Young S.K."/>
            <person name="Love J.C."/>
        </authorList>
    </citation>
    <scope>NUCLEOTIDE SEQUENCE [LARGE SCALE GENOMIC DNA]</scope>
    <source>
        <strain evidence="5 6">ATCC 28485</strain>
    </source>
</reference>
<dbReference type="SUPFAM" id="SSF52058">
    <property type="entry name" value="L domain-like"/>
    <property type="match status" value="2"/>
</dbReference>
<keyword evidence="3" id="KW-0862">Zinc</keyword>
<protein>
    <submittedName>
        <fullName evidence="5">BA75_00396T0</fullName>
    </submittedName>
</protein>
<organism evidence="5 6">
    <name type="scientific">Komagataella pastoris</name>
    <name type="common">Yeast</name>
    <name type="synonym">Pichia pastoris</name>
    <dbReference type="NCBI Taxonomy" id="4922"/>
    <lineage>
        <taxon>Eukaryota</taxon>
        <taxon>Fungi</taxon>
        <taxon>Dikarya</taxon>
        <taxon>Ascomycota</taxon>
        <taxon>Saccharomycotina</taxon>
        <taxon>Pichiomycetes</taxon>
        <taxon>Pichiales</taxon>
        <taxon>Pichiaceae</taxon>
        <taxon>Komagataella</taxon>
    </lineage>
</organism>
<dbReference type="Gene3D" id="3.80.10.10">
    <property type="entry name" value="Ribonuclease Inhibitor"/>
    <property type="match status" value="3"/>
</dbReference>
<name>A0A1B2J6P5_PICPA</name>
<keyword evidence="3" id="KW-0479">Metal-binding</keyword>
<evidence type="ECO:0000259" key="4">
    <source>
        <dbReference type="PROSITE" id="PS50089"/>
    </source>
</evidence>
<dbReference type="SUPFAM" id="SSF57850">
    <property type="entry name" value="RING/U-box"/>
    <property type="match status" value="1"/>
</dbReference>
<dbReference type="EMBL" id="CP014584">
    <property type="protein sequence ID" value="ANZ73630.1"/>
    <property type="molecule type" value="Genomic_DNA"/>
</dbReference>
<keyword evidence="1" id="KW-0433">Leucine-rich repeat</keyword>
<evidence type="ECO:0000313" key="6">
    <source>
        <dbReference type="Proteomes" id="UP000094565"/>
    </source>
</evidence>
<evidence type="ECO:0000256" key="3">
    <source>
        <dbReference type="PROSITE-ProRule" id="PRU00175"/>
    </source>
</evidence>